<comment type="caution">
    <text evidence="6">The sequence shown here is derived from an EMBL/GenBank/DDBJ whole genome shotgun (WGS) entry which is preliminary data.</text>
</comment>
<feature type="active site" description="Nucleophile" evidence="2">
    <location>
        <position position="141"/>
    </location>
</feature>
<dbReference type="Proteomes" id="UP001591681">
    <property type="component" value="Unassembled WGS sequence"/>
</dbReference>
<dbReference type="InterPro" id="IPR002641">
    <property type="entry name" value="PNPLA_dom"/>
</dbReference>
<feature type="domain" description="PNPLA" evidence="5">
    <location>
        <begin position="104"/>
        <end position="274"/>
    </location>
</feature>
<evidence type="ECO:0000256" key="4">
    <source>
        <dbReference type="SAM" id="Phobius"/>
    </source>
</evidence>
<dbReference type="InterPro" id="IPR033902">
    <property type="entry name" value="PNPLA4"/>
</dbReference>
<evidence type="ECO:0000256" key="3">
    <source>
        <dbReference type="SAM" id="MobiDB-lite"/>
    </source>
</evidence>
<keyword evidence="2" id="KW-0442">Lipid degradation</keyword>
<comment type="caution">
    <text evidence="2">Lacks conserved residue(s) required for the propagation of feature annotation.</text>
</comment>
<organism evidence="6 7">
    <name type="scientific">Coilia grayii</name>
    <name type="common">Gray's grenadier anchovy</name>
    <dbReference type="NCBI Taxonomy" id="363190"/>
    <lineage>
        <taxon>Eukaryota</taxon>
        <taxon>Metazoa</taxon>
        <taxon>Chordata</taxon>
        <taxon>Craniata</taxon>
        <taxon>Vertebrata</taxon>
        <taxon>Euteleostomi</taxon>
        <taxon>Actinopterygii</taxon>
        <taxon>Neopterygii</taxon>
        <taxon>Teleostei</taxon>
        <taxon>Clupei</taxon>
        <taxon>Clupeiformes</taxon>
        <taxon>Clupeoidei</taxon>
        <taxon>Engraulidae</taxon>
        <taxon>Coilinae</taxon>
        <taxon>Coilia</taxon>
    </lineage>
</organism>
<dbReference type="EMBL" id="JBHFQA010000014">
    <property type="protein sequence ID" value="KAL2087828.1"/>
    <property type="molecule type" value="Genomic_DNA"/>
</dbReference>
<dbReference type="CDD" id="cd07222">
    <property type="entry name" value="Pat_PNPLA4"/>
    <property type="match status" value="1"/>
</dbReference>
<feature type="transmembrane region" description="Helical" evidence="4">
    <location>
        <begin position="99"/>
        <end position="123"/>
    </location>
</feature>
<keyword evidence="7" id="KW-1185">Reference proteome</keyword>
<evidence type="ECO:0000256" key="1">
    <source>
        <dbReference type="ARBA" id="ARBA00023098"/>
    </source>
</evidence>
<keyword evidence="1 2" id="KW-0443">Lipid metabolism</keyword>
<keyword evidence="2" id="KW-0378">Hydrolase</keyword>
<gene>
    <name evidence="6" type="ORF">ACEWY4_016656</name>
</gene>
<evidence type="ECO:0000256" key="2">
    <source>
        <dbReference type="PROSITE-ProRule" id="PRU01161"/>
    </source>
</evidence>
<feature type="transmembrane region" description="Helical" evidence="4">
    <location>
        <begin position="130"/>
        <end position="151"/>
    </location>
</feature>
<accession>A0ABD1JPC5</accession>
<feature type="short sequence motif" description="DGA/G" evidence="2">
    <location>
        <begin position="261"/>
        <end position="263"/>
    </location>
</feature>
<feature type="region of interest" description="Disordered" evidence="3">
    <location>
        <begin position="26"/>
        <end position="54"/>
    </location>
</feature>
<dbReference type="PROSITE" id="PS51635">
    <property type="entry name" value="PNPLA"/>
    <property type="match status" value="1"/>
</dbReference>
<dbReference type="InterPro" id="IPR033562">
    <property type="entry name" value="PLPL"/>
</dbReference>
<reference evidence="6 7" key="1">
    <citation type="submission" date="2024-09" db="EMBL/GenBank/DDBJ databases">
        <title>A chromosome-level genome assembly of Gray's grenadier anchovy, Coilia grayii.</title>
        <authorList>
            <person name="Fu Z."/>
        </authorList>
    </citation>
    <scope>NUCLEOTIDE SEQUENCE [LARGE SCALE GENOMIC DNA]</scope>
    <source>
        <strain evidence="6">G4</strain>
        <tissue evidence="6">Muscle</tissue>
    </source>
</reference>
<dbReference type="Gene3D" id="3.40.1090.10">
    <property type="entry name" value="Cytosolic phospholipase A2 catalytic domain"/>
    <property type="match status" value="2"/>
</dbReference>
<dbReference type="GO" id="GO:0016787">
    <property type="term" value="F:hydrolase activity"/>
    <property type="evidence" value="ECO:0007669"/>
    <property type="project" value="UniProtKB-UniRule"/>
</dbReference>
<feature type="short sequence motif" description="GXSXG" evidence="2">
    <location>
        <begin position="139"/>
        <end position="143"/>
    </location>
</feature>
<evidence type="ECO:0000313" key="7">
    <source>
        <dbReference type="Proteomes" id="UP001591681"/>
    </source>
</evidence>
<dbReference type="InterPro" id="IPR016035">
    <property type="entry name" value="Acyl_Trfase/lysoPLipase"/>
</dbReference>
<evidence type="ECO:0000259" key="5">
    <source>
        <dbReference type="PROSITE" id="PS51635"/>
    </source>
</evidence>
<feature type="active site" description="Proton acceptor" evidence="2">
    <location>
        <position position="261"/>
    </location>
</feature>
<protein>
    <recommendedName>
        <fullName evidence="5">PNPLA domain-containing protein</fullName>
    </recommendedName>
</protein>
<sequence>MLSVSYIIYATCHRVTTATRAAFPSGECKRANPHHTEPQAAPAPAPHQISADTPQTGRVGQDWVVLQGGGGEMSSMVYAPVPEGQHASCHRVLGCEVCVMAVNLSFAACGFLGIYQLGVVGALQRHGQRLLGGLHACGGASAGALVATVLLTAPHKLESCKDFAYRFAHSVRRQTLGAITPGYDFMLELKKGIEEILPCDAHQRAEDRLHVSITHSRTRRNHIVSKFSSREELIQALLASSFVPFYAGLKPVEFQGQTWIDGGFTDSLPIMPQGRTITVSPFSGPLDICPSHNGRTSLTLHLANMSVHFSRQNLLRLNQALFPPSESRMRALGQEGYEDAVHFLRREHWTSSAS</sequence>
<dbReference type="GO" id="GO:0016042">
    <property type="term" value="P:lipid catabolic process"/>
    <property type="evidence" value="ECO:0007669"/>
    <property type="project" value="UniProtKB-UniRule"/>
</dbReference>
<evidence type="ECO:0000313" key="6">
    <source>
        <dbReference type="EMBL" id="KAL2087828.1"/>
    </source>
</evidence>
<dbReference type="PANTHER" id="PTHR12406:SF7">
    <property type="entry name" value="PATATIN-LIKE PHOSPHOLIPASE DOMAIN-CONTAINING PROTEIN 4"/>
    <property type="match status" value="1"/>
</dbReference>
<dbReference type="Pfam" id="PF01734">
    <property type="entry name" value="Patatin"/>
    <property type="match status" value="1"/>
</dbReference>
<feature type="compositionally biased region" description="Basic and acidic residues" evidence="3">
    <location>
        <begin position="27"/>
        <end position="37"/>
    </location>
</feature>
<keyword evidence="4" id="KW-1133">Transmembrane helix</keyword>
<proteinExistence type="predicted"/>
<keyword evidence="4" id="KW-0812">Transmembrane</keyword>
<dbReference type="AlphaFoldDB" id="A0ABD1JPC5"/>
<dbReference type="PANTHER" id="PTHR12406">
    <property type="entry name" value="CALCIUM-INDEPENDENT PHOSPHOLIPASE A2 IPLA2 -RELATED"/>
    <property type="match status" value="1"/>
</dbReference>
<name>A0ABD1JPC5_9TELE</name>
<keyword evidence="4" id="KW-0472">Membrane</keyword>
<dbReference type="SUPFAM" id="SSF52151">
    <property type="entry name" value="FabD/lysophospholipase-like"/>
    <property type="match status" value="1"/>
</dbReference>